<dbReference type="EMBL" id="RBPQ01000194">
    <property type="protein sequence ID" value="RMO24927.1"/>
    <property type="molecule type" value="Genomic_DNA"/>
</dbReference>
<dbReference type="AlphaFoldDB" id="A0A3M3TVH1"/>
<proteinExistence type="predicted"/>
<reference evidence="1 2" key="1">
    <citation type="submission" date="2018-08" db="EMBL/GenBank/DDBJ databases">
        <title>Recombination of ecologically and evolutionarily significant loci maintains genetic cohesion in the Pseudomonas syringae species complex.</title>
        <authorList>
            <person name="Dillon M."/>
            <person name="Thakur S."/>
            <person name="Almeida R.N.D."/>
            <person name="Weir B.S."/>
            <person name="Guttman D.S."/>
        </authorList>
    </citation>
    <scope>NUCLEOTIDE SEQUENCE [LARGE SCALE GENOMIC DNA]</scope>
    <source>
        <strain evidence="1 2">ICMP 2788</strain>
    </source>
</reference>
<protein>
    <submittedName>
        <fullName evidence="1">Uncharacterized protein</fullName>
    </submittedName>
</protein>
<evidence type="ECO:0000313" key="2">
    <source>
        <dbReference type="Proteomes" id="UP000276886"/>
    </source>
</evidence>
<name>A0A3M3TVH1_PSESJ</name>
<gene>
    <name evidence="1" type="ORF">ALQ44_04232</name>
</gene>
<dbReference type="Proteomes" id="UP000276886">
    <property type="component" value="Unassembled WGS sequence"/>
</dbReference>
<accession>A0A3M3TVH1</accession>
<sequence length="100" mass="11401">MYQMSARVYWNLYFCTVLFRVASGNTLNMNTQTQHAIHTLTNAFAPMNCLIMAARKGCFSFTIVNEHGIARHSERLYPDQYASAEPLQAVIERTRQALIA</sequence>
<organism evidence="1 2">
    <name type="scientific">Pseudomonas syringae pv. pisi</name>
    <dbReference type="NCBI Taxonomy" id="59510"/>
    <lineage>
        <taxon>Bacteria</taxon>
        <taxon>Pseudomonadati</taxon>
        <taxon>Pseudomonadota</taxon>
        <taxon>Gammaproteobacteria</taxon>
        <taxon>Pseudomonadales</taxon>
        <taxon>Pseudomonadaceae</taxon>
        <taxon>Pseudomonas</taxon>
        <taxon>Pseudomonas syringae</taxon>
    </lineage>
</organism>
<evidence type="ECO:0000313" key="1">
    <source>
        <dbReference type="EMBL" id="RMO24927.1"/>
    </source>
</evidence>
<comment type="caution">
    <text evidence="1">The sequence shown here is derived from an EMBL/GenBank/DDBJ whole genome shotgun (WGS) entry which is preliminary data.</text>
</comment>